<protein>
    <submittedName>
        <fullName evidence="5">Subunit of retromer complex</fullName>
    </submittedName>
</protein>
<comment type="similarity">
    <text evidence="1">Belongs to the VPS26 family.</text>
</comment>
<feature type="compositionally biased region" description="Basic and acidic residues" evidence="4">
    <location>
        <begin position="162"/>
        <end position="171"/>
    </location>
</feature>
<dbReference type="GO" id="GO:0006886">
    <property type="term" value="P:intracellular protein transport"/>
    <property type="evidence" value="ECO:0007669"/>
    <property type="project" value="InterPro"/>
</dbReference>
<dbReference type="OrthoDB" id="3821113at2759"/>
<proteinExistence type="inferred from homology"/>
<dbReference type="PANTHER" id="PTHR12233">
    <property type="entry name" value="VACUOLAR PROTEIN SORTING 26 RELATED"/>
    <property type="match status" value="1"/>
</dbReference>
<accession>A0A0D2LQ59</accession>
<keyword evidence="2" id="KW-0813">Transport</keyword>
<dbReference type="AlphaFoldDB" id="A0A0D2LQ59"/>
<evidence type="ECO:0000256" key="2">
    <source>
        <dbReference type="ARBA" id="ARBA00022448"/>
    </source>
</evidence>
<evidence type="ECO:0000313" key="6">
    <source>
        <dbReference type="Proteomes" id="UP000054498"/>
    </source>
</evidence>
<gene>
    <name evidence="5" type="ORF">MNEG_14084</name>
</gene>
<dbReference type="Proteomes" id="UP000054498">
    <property type="component" value="Unassembled WGS sequence"/>
</dbReference>
<dbReference type="KEGG" id="mng:MNEG_14084"/>
<feature type="compositionally biased region" description="Low complexity" evidence="4">
    <location>
        <begin position="172"/>
        <end position="188"/>
    </location>
</feature>
<evidence type="ECO:0000256" key="3">
    <source>
        <dbReference type="ARBA" id="ARBA00022927"/>
    </source>
</evidence>
<dbReference type="FunFam" id="2.60.40.640:FF:000015">
    <property type="entry name" value="Vacuolar protein sorting-associated protein 26"/>
    <property type="match status" value="1"/>
</dbReference>
<dbReference type="STRING" id="145388.A0A0D2LQ59"/>
<evidence type="ECO:0000313" key="5">
    <source>
        <dbReference type="EMBL" id="KIY93879.1"/>
    </source>
</evidence>
<feature type="region of interest" description="Disordered" evidence="4">
    <location>
        <begin position="153"/>
        <end position="188"/>
    </location>
</feature>
<dbReference type="GeneID" id="25731611"/>
<keyword evidence="3" id="KW-0653">Protein transport</keyword>
<keyword evidence="6" id="KW-1185">Reference proteome</keyword>
<dbReference type="InterPro" id="IPR028934">
    <property type="entry name" value="Vps26-related"/>
</dbReference>
<dbReference type="GO" id="GO:0030904">
    <property type="term" value="C:retromer complex"/>
    <property type="evidence" value="ECO:0007669"/>
    <property type="project" value="UniProtKB-ARBA"/>
</dbReference>
<evidence type="ECO:0000256" key="4">
    <source>
        <dbReference type="SAM" id="MobiDB-lite"/>
    </source>
</evidence>
<sequence>MEVGIEDCLHIEFEYDRAKYHLKDCVVGKIYFLLVRIKLKHMELEIRRRETTGAGTSAHNESETIAKYEIMDGAPVRGESIPIRLYLSPYDLTPTYNAVHNKFSVKYFLNLVLVDEEDRRYFKQQEITLYRGADDVIAAAAAAPRRMSNSGAAAAAAAAAPAKDKEEEKAAADGSGAAGEAAAAKAEA</sequence>
<dbReference type="InterPro" id="IPR014752">
    <property type="entry name" value="Arrestin-like_C"/>
</dbReference>
<reference evidence="5 6" key="1">
    <citation type="journal article" date="2013" name="BMC Genomics">
        <title>Reconstruction of the lipid metabolism for the microalga Monoraphidium neglectum from its genome sequence reveals characteristics suitable for biofuel production.</title>
        <authorList>
            <person name="Bogen C."/>
            <person name="Al-Dilaimi A."/>
            <person name="Albersmeier A."/>
            <person name="Wichmann J."/>
            <person name="Grundmann M."/>
            <person name="Rupp O."/>
            <person name="Lauersen K.J."/>
            <person name="Blifernez-Klassen O."/>
            <person name="Kalinowski J."/>
            <person name="Goesmann A."/>
            <person name="Mussgnug J.H."/>
            <person name="Kruse O."/>
        </authorList>
    </citation>
    <scope>NUCLEOTIDE SEQUENCE [LARGE SCALE GENOMIC DNA]</scope>
    <source>
        <strain evidence="5 6">SAG 48.87</strain>
    </source>
</reference>
<dbReference type="Pfam" id="PF03643">
    <property type="entry name" value="Vps26"/>
    <property type="match status" value="1"/>
</dbReference>
<evidence type="ECO:0000256" key="1">
    <source>
        <dbReference type="ARBA" id="ARBA00009100"/>
    </source>
</evidence>
<dbReference type="Gene3D" id="2.60.40.640">
    <property type="match status" value="1"/>
</dbReference>
<dbReference type="RefSeq" id="XP_013892899.1">
    <property type="nucleotide sequence ID" value="XM_014037445.1"/>
</dbReference>
<name>A0A0D2LQ59_9CHLO</name>
<organism evidence="5 6">
    <name type="scientific">Monoraphidium neglectum</name>
    <dbReference type="NCBI Taxonomy" id="145388"/>
    <lineage>
        <taxon>Eukaryota</taxon>
        <taxon>Viridiplantae</taxon>
        <taxon>Chlorophyta</taxon>
        <taxon>core chlorophytes</taxon>
        <taxon>Chlorophyceae</taxon>
        <taxon>CS clade</taxon>
        <taxon>Sphaeropleales</taxon>
        <taxon>Selenastraceae</taxon>
        <taxon>Monoraphidium</taxon>
    </lineage>
</organism>
<dbReference type="EMBL" id="KK104461">
    <property type="protein sequence ID" value="KIY93879.1"/>
    <property type="molecule type" value="Genomic_DNA"/>
</dbReference>